<dbReference type="Pfam" id="PF00149">
    <property type="entry name" value="Metallophos"/>
    <property type="match status" value="1"/>
</dbReference>
<dbReference type="PROSITE" id="PS00125">
    <property type="entry name" value="SER_THR_PHOSPHATASE"/>
    <property type="match status" value="1"/>
</dbReference>
<proteinExistence type="inferred from homology"/>
<dbReference type="PANTHER" id="PTHR46422">
    <property type="entry name" value="SERINE/THREONINE-PROTEIN PHOSPHATASE BSL3"/>
    <property type="match status" value="1"/>
</dbReference>
<dbReference type="AlphaFoldDB" id="A0A812IW20"/>
<dbReference type="Proteomes" id="UP000601435">
    <property type="component" value="Unassembled WGS sequence"/>
</dbReference>
<dbReference type="GO" id="GO:0004722">
    <property type="term" value="F:protein serine/threonine phosphatase activity"/>
    <property type="evidence" value="ECO:0007669"/>
    <property type="project" value="UniProtKB-EC"/>
</dbReference>
<reference evidence="3" key="1">
    <citation type="submission" date="2021-02" db="EMBL/GenBank/DDBJ databases">
        <authorList>
            <person name="Dougan E. K."/>
            <person name="Rhodes N."/>
            <person name="Thang M."/>
            <person name="Chan C."/>
        </authorList>
    </citation>
    <scope>NUCLEOTIDE SEQUENCE</scope>
</reference>
<evidence type="ECO:0000256" key="1">
    <source>
        <dbReference type="RuleBase" id="RU004273"/>
    </source>
</evidence>
<dbReference type="EC" id="3.1.3.16" evidence="1"/>
<evidence type="ECO:0000313" key="3">
    <source>
        <dbReference type="EMBL" id="CAE7173334.1"/>
    </source>
</evidence>
<dbReference type="EMBL" id="CAJNJA010003225">
    <property type="protein sequence ID" value="CAE7173334.1"/>
    <property type="molecule type" value="Genomic_DNA"/>
</dbReference>
<comment type="caution">
    <text evidence="3">The sequence shown here is derived from an EMBL/GenBank/DDBJ whole genome shotgun (WGS) entry which is preliminary data.</text>
</comment>
<protein>
    <recommendedName>
        <fullName evidence="1">Serine/threonine-protein phosphatase</fullName>
        <ecNumber evidence="1">3.1.3.16</ecNumber>
    </recommendedName>
</protein>
<dbReference type="InterPro" id="IPR029052">
    <property type="entry name" value="Metallo-depent_PP-like"/>
</dbReference>
<dbReference type="SMART" id="SM00156">
    <property type="entry name" value="PP2Ac"/>
    <property type="match status" value="1"/>
</dbReference>
<evidence type="ECO:0000313" key="4">
    <source>
        <dbReference type="Proteomes" id="UP000601435"/>
    </source>
</evidence>
<accession>A0A812IW20</accession>
<keyword evidence="4" id="KW-1185">Reference proteome</keyword>
<dbReference type="PRINTS" id="PR00114">
    <property type="entry name" value="STPHPHTASE"/>
</dbReference>
<dbReference type="SUPFAM" id="SSF56300">
    <property type="entry name" value="Metallo-dependent phosphatases"/>
    <property type="match status" value="1"/>
</dbReference>
<keyword evidence="1" id="KW-0378">Hydrolase</keyword>
<name>A0A812IW20_9DINO</name>
<dbReference type="OrthoDB" id="442428at2759"/>
<organism evidence="3 4">
    <name type="scientific">Symbiodinium necroappetens</name>
    <dbReference type="NCBI Taxonomy" id="1628268"/>
    <lineage>
        <taxon>Eukaryota</taxon>
        <taxon>Sar</taxon>
        <taxon>Alveolata</taxon>
        <taxon>Dinophyceae</taxon>
        <taxon>Suessiales</taxon>
        <taxon>Symbiodiniaceae</taxon>
        <taxon>Symbiodinium</taxon>
    </lineage>
</organism>
<dbReference type="InterPro" id="IPR006186">
    <property type="entry name" value="Ser/Thr-sp_prot-phosphatase"/>
</dbReference>
<dbReference type="PANTHER" id="PTHR46422:SF7">
    <property type="entry name" value="SERINE_THREONINE-PROTEIN PHOSPHATASE BSL2-RELATED"/>
    <property type="match status" value="1"/>
</dbReference>
<feature type="non-terminal residue" evidence="3">
    <location>
        <position position="1"/>
    </location>
</feature>
<evidence type="ECO:0000259" key="2">
    <source>
        <dbReference type="PROSITE" id="PS00125"/>
    </source>
</evidence>
<feature type="domain" description="Serine/threonine specific protein phosphatases" evidence="2">
    <location>
        <begin position="351"/>
        <end position="356"/>
    </location>
</feature>
<sequence>MFFASDIDSTARINKNEYVLLREAFVNQDPASASSALIQEIQLRAGFFKQVLSRPAQRTAIGVRLTNKEAADFVHDLCSGKTHVQTVADKLLPRIWADQDSISLDEFVGAFLKEGKVNDLLEAQTLSIRDIVDTVKGHSHGPRRGVRVVLDGRAESAFLPTPLRPKQGIDSDIVGSEAVNADMTLDPEVRAVGGWRGPIAVARQSPEYQAAMEVVATAMDIAQEESTREDVLDRYWLTNGAALEKLLGKGESQQADKICLLAKACSRQCSAYPTLVRVRAPAKVFGDIHGQLRDLLLLFGLFGKPYHCGGDIQTMSYVFNGDWVDRGEHQLEVVTLLFALHVLYPQQVYLVRGNHEFRDMSENMGELGFLHHCQQRMKKRWRLVFEAIHSAFDWLPIGALVGDKALVIHGGLGDGSWGLHDLEHIKRPMQTLVDDNALNALWSDPSDSDHCMARGVHANEERGEGAGIHQFGPDVTQAFCRREGINLVIRSHQFVRQGFKVMHGGHLITLFSARNYLWEDGEASENAATGRFFLLLDLHALVKD</sequence>
<comment type="catalytic activity">
    <reaction evidence="1">
        <text>O-phospho-L-threonyl-[protein] + H2O = L-threonyl-[protein] + phosphate</text>
        <dbReference type="Rhea" id="RHEA:47004"/>
        <dbReference type="Rhea" id="RHEA-COMP:11060"/>
        <dbReference type="Rhea" id="RHEA-COMP:11605"/>
        <dbReference type="ChEBI" id="CHEBI:15377"/>
        <dbReference type="ChEBI" id="CHEBI:30013"/>
        <dbReference type="ChEBI" id="CHEBI:43474"/>
        <dbReference type="ChEBI" id="CHEBI:61977"/>
        <dbReference type="EC" id="3.1.3.16"/>
    </reaction>
</comment>
<dbReference type="InterPro" id="IPR004843">
    <property type="entry name" value="Calcineurin-like_PHP"/>
</dbReference>
<dbReference type="Gene3D" id="3.60.21.10">
    <property type="match status" value="1"/>
</dbReference>
<comment type="similarity">
    <text evidence="1">Belongs to the PPP phosphatase family.</text>
</comment>
<gene>
    <name evidence="3" type="primary">BSL3</name>
    <name evidence="3" type="ORF">SNEC2469_LOCUS546</name>
</gene>